<dbReference type="Gene3D" id="1.10.8.430">
    <property type="entry name" value="Helical domain of apoptotic protease-activating factors"/>
    <property type="match status" value="1"/>
</dbReference>
<dbReference type="GO" id="GO:0006952">
    <property type="term" value="P:defense response"/>
    <property type="evidence" value="ECO:0007669"/>
    <property type="project" value="InterPro"/>
</dbReference>
<keyword evidence="3" id="KW-1185">Reference proteome</keyword>
<proteinExistence type="predicted"/>
<sequence>MTCSKILSGEDPFDGIDTKKELLKKIEKGGIGKTTLAKITFDTMQHMYNVSYFVESIQKKDSGLSIICKVLNKLNFESKPKSLEEAQAMMKEVLMNKKFMLVLDDVKDKSQINDEVVKSYPTKIHKFDIEELDKDASLKLFIAYSCRDGDELPKELIEVGEEIVRSCNGLPLSLKVLGSFLGGQKRLRCWKRALQKLRRGRPLDGDEIDSEYKL</sequence>
<reference evidence="2 3" key="2">
    <citation type="journal article" date="2018" name="Plant J.">
        <title>The Physcomitrella patens chromosome-scale assembly reveals moss genome structure and evolution.</title>
        <authorList>
            <person name="Lang D."/>
            <person name="Ullrich K.K."/>
            <person name="Murat F."/>
            <person name="Fuchs J."/>
            <person name="Jenkins J."/>
            <person name="Haas F.B."/>
            <person name="Piednoel M."/>
            <person name="Gundlach H."/>
            <person name="Van Bel M."/>
            <person name="Meyberg R."/>
            <person name="Vives C."/>
            <person name="Morata J."/>
            <person name="Symeonidi A."/>
            <person name="Hiss M."/>
            <person name="Muchero W."/>
            <person name="Kamisugi Y."/>
            <person name="Saleh O."/>
            <person name="Blanc G."/>
            <person name="Decker E.L."/>
            <person name="van Gessel N."/>
            <person name="Grimwood J."/>
            <person name="Hayes R.D."/>
            <person name="Graham S.W."/>
            <person name="Gunter L.E."/>
            <person name="McDaniel S.F."/>
            <person name="Hoernstein S.N.W."/>
            <person name="Larsson A."/>
            <person name="Li F.W."/>
            <person name="Perroud P.F."/>
            <person name="Phillips J."/>
            <person name="Ranjan P."/>
            <person name="Rokshar D.S."/>
            <person name="Rothfels C.J."/>
            <person name="Schneider L."/>
            <person name="Shu S."/>
            <person name="Stevenson D.W."/>
            <person name="Thummler F."/>
            <person name="Tillich M."/>
            <person name="Villarreal Aguilar J.C."/>
            <person name="Widiez T."/>
            <person name="Wong G.K."/>
            <person name="Wymore A."/>
            <person name="Zhang Y."/>
            <person name="Zimmer A.D."/>
            <person name="Quatrano R.S."/>
            <person name="Mayer K.F.X."/>
            <person name="Goodstein D."/>
            <person name="Casacuberta J.M."/>
            <person name="Vandepoele K."/>
            <person name="Reski R."/>
            <person name="Cuming A.C."/>
            <person name="Tuskan G.A."/>
            <person name="Maumus F."/>
            <person name="Salse J."/>
            <person name="Schmutz J."/>
            <person name="Rensing S.A."/>
        </authorList>
    </citation>
    <scope>NUCLEOTIDE SEQUENCE [LARGE SCALE GENOMIC DNA]</scope>
    <source>
        <strain evidence="2 3">cv. Gransden 2004</strain>
    </source>
</reference>
<dbReference type="InterPro" id="IPR044974">
    <property type="entry name" value="Disease_R_plants"/>
</dbReference>
<dbReference type="PANTHER" id="PTHR11017:SF385">
    <property type="entry name" value="DISEASE RESISTANCE PROTEIN (TIR-NBS-LRR CLASS)-RELATED"/>
    <property type="match status" value="1"/>
</dbReference>
<dbReference type="AlphaFoldDB" id="A0A7I4BYZ1"/>
<dbReference type="Proteomes" id="UP000006727">
    <property type="component" value="Chromosome 20"/>
</dbReference>
<evidence type="ECO:0000313" key="3">
    <source>
        <dbReference type="Proteomes" id="UP000006727"/>
    </source>
</evidence>
<feature type="domain" description="NB-ARC" evidence="1">
    <location>
        <begin position="28"/>
        <end position="126"/>
    </location>
</feature>
<dbReference type="SUPFAM" id="SSF52540">
    <property type="entry name" value="P-loop containing nucleoside triphosphate hydrolases"/>
    <property type="match status" value="1"/>
</dbReference>
<reference evidence="2" key="3">
    <citation type="submission" date="2020-12" db="UniProtKB">
        <authorList>
            <consortium name="EnsemblPlants"/>
        </authorList>
    </citation>
    <scope>IDENTIFICATION</scope>
</reference>
<dbReference type="PANTHER" id="PTHR11017">
    <property type="entry name" value="LEUCINE-RICH REPEAT-CONTAINING PROTEIN"/>
    <property type="match status" value="1"/>
</dbReference>
<organism evidence="2 3">
    <name type="scientific">Physcomitrium patens</name>
    <name type="common">Spreading-leaved earth moss</name>
    <name type="synonym">Physcomitrella patens</name>
    <dbReference type="NCBI Taxonomy" id="3218"/>
    <lineage>
        <taxon>Eukaryota</taxon>
        <taxon>Viridiplantae</taxon>
        <taxon>Streptophyta</taxon>
        <taxon>Embryophyta</taxon>
        <taxon>Bryophyta</taxon>
        <taxon>Bryophytina</taxon>
        <taxon>Bryopsida</taxon>
        <taxon>Funariidae</taxon>
        <taxon>Funariales</taxon>
        <taxon>Funariaceae</taxon>
        <taxon>Physcomitrium</taxon>
    </lineage>
</organism>
<dbReference type="Gene3D" id="3.40.50.300">
    <property type="entry name" value="P-loop containing nucleotide triphosphate hydrolases"/>
    <property type="match status" value="1"/>
</dbReference>
<dbReference type="EMBL" id="ABEU02000020">
    <property type="status" value="NOT_ANNOTATED_CDS"/>
    <property type="molecule type" value="Genomic_DNA"/>
</dbReference>
<dbReference type="GO" id="GO:0043531">
    <property type="term" value="F:ADP binding"/>
    <property type="evidence" value="ECO:0007669"/>
    <property type="project" value="InterPro"/>
</dbReference>
<evidence type="ECO:0000313" key="2">
    <source>
        <dbReference type="EnsemblPlants" id="Pp3c20_15960V3.2"/>
    </source>
</evidence>
<name>A0A7I4BYZ1_PHYPA</name>
<protein>
    <recommendedName>
        <fullName evidence="1">NB-ARC domain-containing protein</fullName>
    </recommendedName>
</protein>
<dbReference type="Pfam" id="PF00931">
    <property type="entry name" value="NB-ARC"/>
    <property type="match status" value="1"/>
</dbReference>
<dbReference type="InterPro" id="IPR042197">
    <property type="entry name" value="Apaf_helical"/>
</dbReference>
<evidence type="ECO:0000259" key="1">
    <source>
        <dbReference type="Pfam" id="PF00931"/>
    </source>
</evidence>
<dbReference type="PRINTS" id="PR00364">
    <property type="entry name" value="DISEASERSIST"/>
</dbReference>
<dbReference type="EnsemblPlants" id="Pp3c20_15960V3.2">
    <property type="protein sequence ID" value="Pp3c20_15960V3.2"/>
    <property type="gene ID" value="Pp3c20_15960"/>
</dbReference>
<dbReference type="Gramene" id="Pp3c20_15960V3.2">
    <property type="protein sequence ID" value="Pp3c20_15960V3.2"/>
    <property type="gene ID" value="Pp3c20_15960"/>
</dbReference>
<reference evidence="2 3" key="1">
    <citation type="journal article" date="2008" name="Science">
        <title>The Physcomitrella genome reveals evolutionary insights into the conquest of land by plants.</title>
        <authorList>
            <person name="Rensing S."/>
            <person name="Lang D."/>
            <person name="Zimmer A."/>
            <person name="Terry A."/>
            <person name="Salamov A."/>
            <person name="Shapiro H."/>
            <person name="Nishiyama T."/>
            <person name="Perroud P.-F."/>
            <person name="Lindquist E."/>
            <person name="Kamisugi Y."/>
            <person name="Tanahashi T."/>
            <person name="Sakakibara K."/>
            <person name="Fujita T."/>
            <person name="Oishi K."/>
            <person name="Shin-I T."/>
            <person name="Kuroki Y."/>
            <person name="Toyoda A."/>
            <person name="Suzuki Y."/>
            <person name="Hashimoto A."/>
            <person name="Yamaguchi K."/>
            <person name="Sugano A."/>
            <person name="Kohara Y."/>
            <person name="Fujiyama A."/>
            <person name="Anterola A."/>
            <person name="Aoki S."/>
            <person name="Ashton N."/>
            <person name="Barbazuk W.B."/>
            <person name="Barker E."/>
            <person name="Bennetzen J."/>
            <person name="Bezanilla M."/>
            <person name="Blankenship R."/>
            <person name="Cho S.H."/>
            <person name="Dutcher S."/>
            <person name="Estelle M."/>
            <person name="Fawcett J.A."/>
            <person name="Gundlach H."/>
            <person name="Hanada K."/>
            <person name="Heyl A."/>
            <person name="Hicks K.A."/>
            <person name="Hugh J."/>
            <person name="Lohr M."/>
            <person name="Mayer K."/>
            <person name="Melkozernov A."/>
            <person name="Murata T."/>
            <person name="Nelson D."/>
            <person name="Pils B."/>
            <person name="Prigge M."/>
            <person name="Reiss B."/>
            <person name="Renner T."/>
            <person name="Rombauts S."/>
            <person name="Rushton P."/>
            <person name="Sanderfoot A."/>
            <person name="Schween G."/>
            <person name="Shiu S.-H."/>
            <person name="Stueber K."/>
            <person name="Theodoulou F.L."/>
            <person name="Tu H."/>
            <person name="Van de Peer Y."/>
            <person name="Verrier P.J."/>
            <person name="Waters E."/>
            <person name="Wood A."/>
            <person name="Yang L."/>
            <person name="Cove D."/>
            <person name="Cuming A."/>
            <person name="Hasebe M."/>
            <person name="Lucas S."/>
            <person name="Mishler D.B."/>
            <person name="Reski R."/>
            <person name="Grigoriev I."/>
            <person name="Quatrano R.S."/>
            <person name="Boore J.L."/>
        </authorList>
    </citation>
    <scope>NUCLEOTIDE SEQUENCE [LARGE SCALE GENOMIC DNA]</scope>
    <source>
        <strain evidence="2 3">cv. Gransden 2004</strain>
    </source>
</reference>
<dbReference type="InterPro" id="IPR002182">
    <property type="entry name" value="NB-ARC"/>
</dbReference>
<accession>A0A7I4BYZ1</accession>
<dbReference type="OMA" id="IANLCHN"/>
<dbReference type="InterPro" id="IPR027417">
    <property type="entry name" value="P-loop_NTPase"/>
</dbReference>